<dbReference type="KEGG" id="dpb:BABL1_gene_786"/>
<feature type="domain" description="Peptidase S26" evidence="7">
    <location>
        <begin position="20"/>
        <end position="259"/>
    </location>
</feature>
<dbReference type="EC" id="3.4.21.89" evidence="3 6"/>
<accession>V6DHJ9</accession>
<dbReference type="PANTHER" id="PTHR43390:SF1">
    <property type="entry name" value="CHLOROPLAST PROCESSING PEPTIDASE"/>
    <property type="match status" value="1"/>
</dbReference>
<dbReference type="PANTHER" id="PTHR43390">
    <property type="entry name" value="SIGNAL PEPTIDASE I"/>
    <property type="match status" value="1"/>
</dbReference>
<feature type="transmembrane region" description="Helical" evidence="6">
    <location>
        <begin position="20"/>
        <end position="42"/>
    </location>
</feature>
<evidence type="ECO:0000256" key="2">
    <source>
        <dbReference type="ARBA" id="ARBA00009370"/>
    </source>
</evidence>
<evidence type="ECO:0000256" key="5">
    <source>
        <dbReference type="PIRSR" id="PIRSR600223-1"/>
    </source>
</evidence>
<dbReference type="SUPFAM" id="SSF51306">
    <property type="entry name" value="LexA/Signal peptidase"/>
    <property type="match status" value="1"/>
</dbReference>
<dbReference type="STRING" id="673862.BABL1_gene_786"/>
<dbReference type="Proteomes" id="UP000018769">
    <property type="component" value="Chromosome I"/>
</dbReference>
<dbReference type="Pfam" id="PF10502">
    <property type="entry name" value="Peptidase_S26"/>
    <property type="match status" value="1"/>
</dbReference>
<evidence type="ECO:0000259" key="7">
    <source>
        <dbReference type="Pfam" id="PF10502"/>
    </source>
</evidence>
<dbReference type="InterPro" id="IPR000223">
    <property type="entry name" value="Pept_S26A_signal_pept_1"/>
</dbReference>
<dbReference type="GO" id="GO:0004252">
    <property type="term" value="F:serine-type endopeptidase activity"/>
    <property type="evidence" value="ECO:0007669"/>
    <property type="project" value="InterPro"/>
</dbReference>
<organism evidence="8 9">
    <name type="scientific">Candidatus Babela massiliensis</name>
    <dbReference type="NCBI Taxonomy" id="673862"/>
    <lineage>
        <taxon>Bacteria</taxon>
        <taxon>Candidatus Babelota</taxon>
        <taxon>Candidatus Babeliae</taxon>
        <taxon>Candidatus Babeliales</taxon>
        <taxon>Candidatus Babeliaceae</taxon>
        <taxon>Candidatus Babela</taxon>
    </lineage>
</organism>
<dbReference type="AlphaFoldDB" id="V6DHJ9"/>
<evidence type="ECO:0000256" key="3">
    <source>
        <dbReference type="ARBA" id="ARBA00013208"/>
    </source>
</evidence>
<dbReference type="HOGENOM" id="CLU_948932_0_0_7"/>
<evidence type="ECO:0000256" key="1">
    <source>
        <dbReference type="ARBA" id="ARBA00000677"/>
    </source>
</evidence>
<dbReference type="GO" id="GO:0009003">
    <property type="term" value="F:signal peptidase activity"/>
    <property type="evidence" value="ECO:0007669"/>
    <property type="project" value="UniProtKB-EC"/>
</dbReference>
<keyword evidence="6" id="KW-1133">Transmembrane helix</keyword>
<feature type="active site" evidence="5">
    <location>
        <position position="108"/>
    </location>
</feature>
<feature type="active site" evidence="5">
    <location>
        <position position="48"/>
    </location>
</feature>
<evidence type="ECO:0000313" key="9">
    <source>
        <dbReference type="Proteomes" id="UP000018769"/>
    </source>
</evidence>
<sequence>MKIMEKIFGKWYQNSFVKLVVEIVFIVLPIAFAIRTFIFGLYQVPSESMETTFLVGERFFADKLSYWFRKPKRGEIISLNDPVYPYSNNPVKRLYEKYLSPNISSWTKRVIAIPGDHIKGTIEDGHPVIYLNSQRLDETAYVNKYPIIMTYIKPITLSAGVHTQVINHQFKSYDPTLPWDKQIFYKIDPDKIVIDIRTNKPIIRMPNTPNEKAKDIFEYKLGENQYFVRGDNRRGSYDSSDWGPLNGELIHGRIVFRIWSMDTDEPWLILDLLKNPIDFWKKIRWSRCLQWIK</sequence>
<dbReference type="InterPro" id="IPR019758">
    <property type="entry name" value="Pept_S26A_signal_pept_1_CS"/>
</dbReference>
<evidence type="ECO:0000256" key="6">
    <source>
        <dbReference type="RuleBase" id="RU362042"/>
    </source>
</evidence>
<comment type="similarity">
    <text evidence="2 6">Belongs to the peptidase S26 family.</text>
</comment>
<dbReference type="CDD" id="cd06530">
    <property type="entry name" value="S26_SPase_I"/>
    <property type="match status" value="1"/>
</dbReference>
<keyword evidence="9" id="KW-1185">Reference proteome</keyword>
<proteinExistence type="inferred from homology"/>
<dbReference type="PROSITE" id="PS00761">
    <property type="entry name" value="SPASE_I_3"/>
    <property type="match status" value="1"/>
</dbReference>
<protein>
    <recommendedName>
        <fullName evidence="3 6">Signal peptidase I</fullName>
        <ecNumber evidence="3 6">3.4.21.89</ecNumber>
    </recommendedName>
</protein>
<dbReference type="InterPro" id="IPR036286">
    <property type="entry name" value="LexA/Signal_pep-like_sf"/>
</dbReference>
<comment type="catalytic activity">
    <reaction evidence="1 6">
        <text>Cleavage of hydrophobic, N-terminal signal or leader sequences from secreted and periplasmic proteins.</text>
        <dbReference type="EC" id="3.4.21.89"/>
    </reaction>
</comment>
<dbReference type="InterPro" id="IPR019533">
    <property type="entry name" value="Peptidase_S26"/>
</dbReference>
<keyword evidence="6" id="KW-0812">Transmembrane</keyword>
<gene>
    <name evidence="8" type="primary">lepB</name>
    <name evidence="8" type="ORF">BABL1_gene_786</name>
</gene>
<dbReference type="EMBL" id="HG793133">
    <property type="protein sequence ID" value="CDK31072.1"/>
    <property type="molecule type" value="Genomic_DNA"/>
</dbReference>
<dbReference type="GO" id="GO:0016020">
    <property type="term" value="C:membrane"/>
    <property type="evidence" value="ECO:0007669"/>
    <property type="project" value="UniProtKB-SubCell"/>
</dbReference>
<reference evidence="8 9" key="1">
    <citation type="journal article" date="2015" name="Biol. Direct">
        <title>Babela massiliensis, a representative of a widespread bacterial phylum with unusual adaptations to parasitism in amoebae.</title>
        <authorList>
            <person name="Pagnier I."/>
            <person name="Yutin N."/>
            <person name="Croce O."/>
            <person name="Makarova K.S."/>
            <person name="Wolf Y.I."/>
            <person name="Benamar S."/>
            <person name="Raoult D."/>
            <person name="Koonin E.V."/>
            <person name="La Scola B."/>
        </authorList>
    </citation>
    <scope>NUCLEOTIDE SEQUENCE [LARGE SCALE GENOMIC DNA]</scope>
    <source>
        <strain evidence="9">BABL1</strain>
    </source>
</reference>
<dbReference type="OrthoDB" id="9802919at2"/>
<comment type="subcellular location">
    <subcellularLocation>
        <location evidence="6">Membrane</location>
        <topology evidence="6">Single-pass type II membrane protein</topology>
    </subcellularLocation>
</comment>
<dbReference type="eggNOG" id="COG0681">
    <property type="taxonomic scope" value="Bacteria"/>
</dbReference>
<evidence type="ECO:0000313" key="8">
    <source>
        <dbReference type="EMBL" id="CDK31072.1"/>
    </source>
</evidence>
<dbReference type="Gene3D" id="2.10.109.10">
    <property type="entry name" value="Umud Fragment, subunit A"/>
    <property type="match status" value="1"/>
</dbReference>
<evidence type="ECO:0000256" key="4">
    <source>
        <dbReference type="ARBA" id="ARBA00022801"/>
    </source>
</evidence>
<dbReference type="RefSeq" id="WP_023793083.1">
    <property type="nucleotide sequence ID" value="NC_023003.1"/>
</dbReference>
<dbReference type="NCBIfam" id="TIGR02227">
    <property type="entry name" value="sigpep_I_bact"/>
    <property type="match status" value="1"/>
</dbReference>
<keyword evidence="6" id="KW-0472">Membrane</keyword>
<keyword evidence="4 6" id="KW-0378">Hydrolase</keyword>
<dbReference type="PRINTS" id="PR00727">
    <property type="entry name" value="LEADERPTASE"/>
</dbReference>
<name>V6DHJ9_9BACT</name>
<keyword evidence="6" id="KW-0645">Protease</keyword>
<dbReference type="GO" id="GO:0006465">
    <property type="term" value="P:signal peptide processing"/>
    <property type="evidence" value="ECO:0007669"/>
    <property type="project" value="InterPro"/>
</dbReference>